<accession>A0A9X1VU29</accession>
<dbReference type="GO" id="GO:0003700">
    <property type="term" value="F:DNA-binding transcription factor activity"/>
    <property type="evidence" value="ECO:0007669"/>
    <property type="project" value="InterPro"/>
</dbReference>
<gene>
    <name evidence="6" type="ORF">MMF98_08835</name>
</gene>
<dbReference type="Gene3D" id="1.10.10.10">
    <property type="entry name" value="Winged helix-like DNA-binding domain superfamily/Winged helix DNA-binding domain"/>
    <property type="match status" value="1"/>
</dbReference>
<dbReference type="SUPFAM" id="SSF53850">
    <property type="entry name" value="Periplasmic binding protein-like II"/>
    <property type="match status" value="1"/>
</dbReference>
<dbReference type="InterPro" id="IPR000847">
    <property type="entry name" value="LysR_HTH_N"/>
</dbReference>
<dbReference type="Pfam" id="PF00126">
    <property type="entry name" value="HTH_1"/>
    <property type="match status" value="1"/>
</dbReference>
<evidence type="ECO:0000256" key="3">
    <source>
        <dbReference type="ARBA" id="ARBA00023125"/>
    </source>
</evidence>
<dbReference type="RefSeq" id="WP_243305908.1">
    <property type="nucleotide sequence ID" value="NZ_JALGBI010000001.1"/>
</dbReference>
<dbReference type="GO" id="GO:0032993">
    <property type="term" value="C:protein-DNA complex"/>
    <property type="evidence" value="ECO:0007669"/>
    <property type="project" value="TreeGrafter"/>
</dbReference>
<keyword evidence="2" id="KW-0805">Transcription regulation</keyword>
<reference evidence="6" key="1">
    <citation type="submission" date="2022-03" db="EMBL/GenBank/DDBJ databases">
        <authorList>
            <person name="Woo C.Y."/>
        </authorList>
    </citation>
    <scope>NUCLEOTIDE SEQUENCE</scope>
    <source>
        <strain evidence="6">CYS-02</strain>
    </source>
</reference>
<proteinExistence type="inferred from homology"/>
<dbReference type="EMBL" id="JALGBI010000001">
    <property type="protein sequence ID" value="MCJ0763314.1"/>
    <property type="molecule type" value="Genomic_DNA"/>
</dbReference>
<dbReference type="Proteomes" id="UP001139447">
    <property type="component" value="Unassembled WGS sequence"/>
</dbReference>
<comment type="caution">
    <text evidence="6">The sequence shown here is derived from an EMBL/GenBank/DDBJ whole genome shotgun (WGS) entry which is preliminary data.</text>
</comment>
<dbReference type="InterPro" id="IPR005119">
    <property type="entry name" value="LysR_subst-bd"/>
</dbReference>
<feature type="domain" description="HTH lysR-type" evidence="5">
    <location>
        <begin position="4"/>
        <end position="61"/>
    </location>
</feature>
<dbReference type="GO" id="GO:0003677">
    <property type="term" value="F:DNA binding"/>
    <property type="evidence" value="ECO:0007669"/>
    <property type="project" value="UniProtKB-KW"/>
</dbReference>
<name>A0A9X1VU29_9BURK</name>
<protein>
    <submittedName>
        <fullName evidence="6">LysR family transcriptional regulator</fullName>
    </submittedName>
</protein>
<dbReference type="PANTHER" id="PTHR30346">
    <property type="entry name" value="TRANSCRIPTIONAL DUAL REGULATOR HCAR-RELATED"/>
    <property type="match status" value="1"/>
</dbReference>
<evidence type="ECO:0000256" key="4">
    <source>
        <dbReference type="ARBA" id="ARBA00023163"/>
    </source>
</evidence>
<organism evidence="6 7">
    <name type="scientific">Variovorax terrae</name>
    <dbReference type="NCBI Taxonomy" id="2923278"/>
    <lineage>
        <taxon>Bacteria</taxon>
        <taxon>Pseudomonadati</taxon>
        <taxon>Pseudomonadota</taxon>
        <taxon>Betaproteobacteria</taxon>
        <taxon>Burkholderiales</taxon>
        <taxon>Comamonadaceae</taxon>
        <taxon>Variovorax</taxon>
    </lineage>
</organism>
<sequence length="321" mass="34727">MRSLKLRHLRIVLAVSEAESLAQAAERLHVTAAAVSKALAEVEEVFGAAVFDRGRGWVRLTPLGRAVLASARVVGSELAGLSDVVQGLQGGYQGELAIGTKAVSLHPFLANTINAFAAHYPQVRISLVEGTSKHLRDLLDDGRIQLLFARLSPDIVHSGLQKAAILTDDVVVAASADHPLAGRADLDWPELVGQRWCLPVPGTLMRDHLERLLGARRLGLPQQYVETSDMTMVAPLFRLGPYVTLVPRRVAEHHLKLPVGCILPLDVPAATDSVGMIWNEALPTRPTARLFRELVLRQLADRPAVQAPSAQAVELSSLTRS</sequence>
<comment type="similarity">
    <text evidence="1">Belongs to the LysR transcriptional regulatory family.</text>
</comment>
<evidence type="ECO:0000313" key="7">
    <source>
        <dbReference type="Proteomes" id="UP001139447"/>
    </source>
</evidence>
<dbReference type="SUPFAM" id="SSF46785">
    <property type="entry name" value="Winged helix' DNA-binding domain"/>
    <property type="match status" value="1"/>
</dbReference>
<dbReference type="InterPro" id="IPR036390">
    <property type="entry name" value="WH_DNA-bd_sf"/>
</dbReference>
<keyword evidence="4" id="KW-0804">Transcription</keyword>
<keyword evidence="3" id="KW-0238">DNA-binding</keyword>
<dbReference type="PANTHER" id="PTHR30346:SF9">
    <property type="entry name" value="LYSR FAMILY TRANSCRIPTIONAL REGULATOR"/>
    <property type="match status" value="1"/>
</dbReference>
<keyword evidence="7" id="KW-1185">Reference proteome</keyword>
<evidence type="ECO:0000256" key="2">
    <source>
        <dbReference type="ARBA" id="ARBA00023015"/>
    </source>
</evidence>
<evidence type="ECO:0000313" key="6">
    <source>
        <dbReference type="EMBL" id="MCJ0763314.1"/>
    </source>
</evidence>
<dbReference type="AlphaFoldDB" id="A0A9X1VU29"/>
<dbReference type="PROSITE" id="PS50931">
    <property type="entry name" value="HTH_LYSR"/>
    <property type="match status" value="1"/>
</dbReference>
<evidence type="ECO:0000259" key="5">
    <source>
        <dbReference type="PROSITE" id="PS50931"/>
    </source>
</evidence>
<dbReference type="InterPro" id="IPR036388">
    <property type="entry name" value="WH-like_DNA-bd_sf"/>
</dbReference>
<evidence type="ECO:0000256" key="1">
    <source>
        <dbReference type="ARBA" id="ARBA00009437"/>
    </source>
</evidence>
<dbReference type="Gene3D" id="3.40.190.290">
    <property type="match status" value="1"/>
</dbReference>
<dbReference type="Pfam" id="PF03466">
    <property type="entry name" value="LysR_substrate"/>
    <property type="match status" value="1"/>
</dbReference>